<proteinExistence type="inferred from homology"/>
<reference evidence="3 4" key="1">
    <citation type="submission" date="2019-09" db="EMBL/GenBank/DDBJ databases">
        <authorList>
            <person name="Chen X.-Y."/>
        </authorList>
    </citation>
    <scope>NUCLEOTIDE SEQUENCE [LARGE SCALE GENOMIC DNA]</scope>
    <source>
        <strain evidence="3 4">NY5</strain>
    </source>
</reference>
<accession>A0A5B0X2W7</accession>
<dbReference type="GO" id="GO:0016853">
    <property type="term" value="F:isomerase activity"/>
    <property type="evidence" value="ECO:0007669"/>
    <property type="project" value="UniProtKB-KW"/>
</dbReference>
<dbReference type="InterPro" id="IPR029045">
    <property type="entry name" value="ClpP/crotonase-like_dom_sf"/>
</dbReference>
<dbReference type="GO" id="GO:0016829">
    <property type="term" value="F:lyase activity"/>
    <property type="evidence" value="ECO:0007669"/>
    <property type="project" value="UniProtKB-KW"/>
</dbReference>
<comment type="caution">
    <text evidence="3">The sequence shown here is derived from an EMBL/GenBank/DDBJ whole genome shotgun (WGS) entry which is preliminary data.</text>
</comment>
<dbReference type="Proteomes" id="UP000323708">
    <property type="component" value="Unassembled WGS sequence"/>
</dbReference>
<dbReference type="PANTHER" id="PTHR11941:SF54">
    <property type="entry name" value="ENOYL-COA HYDRATASE, MITOCHONDRIAL"/>
    <property type="match status" value="1"/>
</dbReference>
<evidence type="ECO:0000313" key="4">
    <source>
        <dbReference type="Proteomes" id="UP000323708"/>
    </source>
</evidence>
<comment type="similarity">
    <text evidence="1">Belongs to the enoyl-CoA hydratase/isomerase family.</text>
</comment>
<dbReference type="InterPro" id="IPR001753">
    <property type="entry name" value="Enoyl-CoA_hydra/iso"/>
</dbReference>
<dbReference type="CDD" id="cd06558">
    <property type="entry name" value="crotonase-like"/>
    <property type="match status" value="1"/>
</dbReference>
<gene>
    <name evidence="3" type="ORF">F0M18_08180</name>
</gene>
<name>A0A5B0X2W7_9GAMM</name>
<dbReference type="EMBL" id="VTUX01000003">
    <property type="protein sequence ID" value="KAA1192631.1"/>
    <property type="molecule type" value="Genomic_DNA"/>
</dbReference>
<dbReference type="InterPro" id="IPR014748">
    <property type="entry name" value="Enoyl-CoA_hydra_C"/>
</dbReference>
<dbReference type="GO" id="GO:0006635">
    <property type="term" value="P:fatty acid beta-oxidation"/>
    <property type="evidence" value="ECO:0007669"/>
    <property type="project" value="TreeGrafter"/>
</dbReference>
<dbReference type="Pfam" id="PF00378">
    <property type="entry name" value="ECH_1"/>
    <property type="match status" value="1"/>
</dbReference>
<dbReference type="Gene3D" id="3.90.226.10">
    <property type="entry name" value="2-enoyl-CoA Hydratase, Chain A, domain 1"/>
    <property type="match status" value="1"/>
</dbReference>
<evidence type="ECO:0000256" key="2">
    <source>
        <dbReference type="ARBA" id="ARBA00023239"/>
    </source>
</evidence>
<keyword evidence="4" id="KW-1185">Reference proteome</keyword>
<dbReference type="SUPFAM" id="SSF52096">
    <property type="entry name" value="ClpP/crotonase"/>
    <property type="match status" value="1"/>
</dbReference>
<dbReference type="PANTHER" id="PTHR11941">
    <property type="entry name" value="ENOYL-COA HYDRATASE-RELATED"/>
    <property type="match status" value="1"/>
</dbReference>
<organism evidence="3 4">
    <name type="scientific">Pseudohalioglobus sediminis</name>
    <dbReference type="NCBI Taxonomy" id="2606449"/>
    <lineage>
        <taxon>Bacteria</taxon>
        <taxon>Pseudomonadati</taxon>
        <taxon>Pseudomonadota</taxon>
        <taxon>Gammaproteobacteria</taxon>
        <taxon>Cellvibrionales</taxon>
        <taxon>Halieaceae</taxon>
        <taxon>Pseudohalioglobus</taxon>
    </lineage>
</organism>
<dbReference type="AlphaFoldDB" id="A0A5B0X2W7"/>
<sequence>MTTDTTTAVIVTRPTPHVAQVAINRPEAKNAIDETTRLALIEAIEAALADESVRALLLCGTSGVFCAGGDLASMRGMSEEQARARMQSGHNLVQLLWNADIPVVVAMEKFAIGAGAGLALVADYIIAGETARMNFPFLNLGLVPDWGSTQSLVRKAGWGTARRLVLDRASLKGEQLLNLNLVEQIVEDDKVMACAVDKAREFSLLPRLALRQFKETMRQSPLAMESALQAEESHQTNCFLSEEFAEGLTALQKKRPADFIKS</sequence>
<dbReference type="Gene3D" id="1.10.12.10">
    <property type="entry name" value="Lyase 2-enoyl-coa Hydratase, Chain A, domain 2"/>
    <property type="match status" value="1"/>
</dbReference>
<dbReference type="RefSeq" id="WP_149610914.1">
    <property type="nucleotide sequence ID" value="NZ_VTUX01000003.1"/>
</dbReference>
<keyword evidence="2" id="KW-0456">Lyase</keyword>
<keyword evidence="3" id="KW-0413">Isomerase</keyword>
<evidence type="ECO:0000313" key="3">
    <source>
        <dbReference type="EMBL" id="KAA1192631.1"/>
    </source>
</evidence>
<evidence type="ECO:0000256" key="1">
    <source>
        <dbReference type="ARBA" id="ARBA00005254"/>
    </source>
</evidence>
<protein>
    <submittedName>
        <fullName evidence="3">Enoyl-CoA hydratase/isomerase family protein</fullName>
    </submittedName>
</protein>